<dbReference type="EMBL" id="JACHGY010000001">
    <property type="protein sequence ID" value="MBB6431122.1"/>
    <property type="molecule type" value="Genomic_DNA"/>
</dbReference>
<dbReference type="InterPro" id="IPR011050">
    <property type="entry name" value="Pectin_lyase_fold/virulence"/>
</dbReference>
<feature type="chain" id="PRO_5030831729" description="PEP-CTERM protein-sorting domain-containing protein" evidence="1">
    <location>
        <begin position="30"/>
        <end position="788"/>
    </location>
</feature>
<dbReference type="Gene3D" id="2.160.20.20">
    <property type="match status" value="1"/>
</dbReference>
<protein>
    <recommendedName>
        <fullName evidence="4">PEP-CTERM protein-sorting domain-containing protein</fullName>
    </recommendedName>
</protein>
<comment type="caution">
    <text evidence="2">The sequence shown here is derived from an EMBL/GenBank/DDBJ whole genome shotgun (WGS) entry which is preliminary data.</text>
</comment>
<evidence type="ECO:0000313" key="3">
    <source>
        <dbReference type="Proteomes" id="UP000541810"/>
    </source>
</evidence>
<sequence>MAMDRVMRKTWVAGVWASASLAVAGASHAVDWVGTFGDNWGDGINWSGLAGPGLTDTATFDRLTPLGVVSPRKTVVLSTPKSIAQLDIFDPDGVGGYTFVRGLNGFLSVSGDATIFGEDGGADVTTFDGFQVLAGNLIVRPEAALALENAAAVTSLGSFNVLESSSASVTGSTVTATNVYVQGGQLDIHDGSTVTSLRTTPGAILANNGSLTINDGGTLSLSAERVEILSGTLTLNDGGELNLAESAWLRASGANSKIDFKESYNIVSSNEFIVSFGGSFTSTTYLDVGNSGAGVLFVTNEGTVSMQSLAEWGRGIEGNAEVVINSNSVATARDLGLGVDNGTASLRVTDSSLTTSGTFEMGGGSVDRAVDFVVGNDSVFTANGLATLNNEANLDLVGGEVNFNAGAEINEGALLDWNGGSLNFAEQTLAINGGTIDVTAGGRQLSNNATLNITRSGTVGGTFTSDAFFDLGNGTMNITGEDSIYRILSGASTTDWARINGEEAVVTVRDMGEIDVQSSLRLGSSGRATVNVISDGVLRAGVLNAGGNATSDVFLGVATGGLVEVGSAMLGQGTDLLLVNDGTLTTTGDLTLTSGTVAQLNTGGKLNVGGNLTASGRIEVELSAPSTFESINVTGEAALGGTLALSLAPDFTPVDQQIFEVLSIGVEPTSGFQAIEFPELQGFSFQVIYDQFFVQIQAIADPALLGDYNGNGVVDAADYTVWQDSFGSMVDLAADGNGNGVVDAADYTVWQDNFGITAPAGGASVVIPEPSVLALTVLGMICASHRRR</sequence>
<reference evidence="2 3" key="1">
    <citation type="submission" date="2020-08" db="EMBL/GenBank/DDBJ databases">
        <title>Genomic Encyclopedia of Type Strains, Phase IV (KMG-IV): sequencing the most valuable type-strain genomes for metagenomic binning, comparative biology and taxonomic classification.</title>
        <authorList>
            <person name="Goeker M."/>
        </authorList>
    </citation>
    <scope>NUCLEOTIDE SEQUENCE [LARGE SCALE GENOMIC DNA]</scope>
    <source>
        <strain evidence="2 3">DSM 103725</strain>
    </source>
</reference>
<proteinExistence type="predicted"/>
<dbReference type="InterPro" id="IPR012332">
    <property type="entry name" value="Autotransporter_pectin_lyase_C"/>
</dbReference>
<accession>A0A7X0H8Q4</accession>
<dbReference type="InterPro" id="IPR036439">
    <property type="entry name" value="Dockerin_dom_sf"/>
</dbReference>
<evidence type="ECO:0008006" key="4">
    <source>
        <dbReference type="Google" id="ProtNLM"/>
    </source>
</evidence>
<keyword evidence="3" id="KW-1185">Reference proteome</keyword>
<dbReference type="InterPro" id="IPR018247">
    <property type="entry name" value="EF_Hand_1_Ca_BS"/>
</dbReference>
<organism evidence="2 3">
    <name type="scientific">Algisphaera agarilytica</name>
    <dbReference type="NCBI Taxonomy" id="1385975"/>
    <lineage>
        <taxon>Bacteria</taxon>
        <taxon>Pseudomonadati</taxon>
        <taxon>Planctomycetota</taxon>
        <taxon>Phycisphaerae</taxon>
        <taxon>Phycisphaerales</taxon>
        <taxon>Phycisphaeraceae</taxon>
        <taxon>Algisphaera</taxon>
    </lineage>
</organism>
<dbReference type="SUPFAM" id="SSF51126">
    <property type="entry name" value="Pectin lyase-like"/>
    <property type="match status" value="1"/>
</dbReference>
<dbReference type="AlphaFoldDB" id="A0A7X0H8Q4"/>
<evidence type="ECO:0000256" key="1">
    <source>
        <dbReference type="SAM" id="SignalP"/>
    </source>
</evidence>
<gene>
    <name evidence="2" type="ORF">HNQ40_002928</name>
</gene>
<name>A0A7X0H8Q4_9BACT</name>
<dbReference type="SUPFAM" id="SSF63446">
    <property type="entry name" value="Type I dockerin domain"/>
    <property type="match status" value="1"/>
</dbReference>
<dbReference type="GO" id="GO:0000272">
    <property type="term" value="P:polysaccharide catabolic process"/>
    <property type="evidence" value="ECO:0007669"/>
    <property type="project" value="InterPro"/>
</dbReference>
<evidence type="ECO:0000313" key="2">
    <source>
        <dbReference type="EMBL" id="MBB6431122.1"/>
    </source>
</evidence>
<dbReference type="PROSITE" id="PS00018">
    <property type="entry name" value="EF_HAND_1"/>
    <property type="match status" value="2"/>
</dbReference>
<feature type="signal peptide" evidence="1">
    <location>
        <begin position="1"/>
        <end position="29"/>
    </location>
</feature>
<keyword evidence="1" id="KW-0732">Signal</keyword>
<dbReference type="Proteomes" id="UP000541810">
    <property type="component" value="Unassembled WGS sequence"/>
</dbReference>
<dbReference type="Gene3D" id="1.10.1330.10">
    <property type="entry name" value="Dockerin domain"/>
    <property type="match status" value="1"/>
</dbReference>